<reference evidence="1" key="1">
    <citation type="journal article" date="2014" name="Int. J. Syst. Evol. Microbiol.">
        <title>Complete genome sequence of Corynebacterium casei LMG S-19264T (=DSM 44701T), isolated from a smear-ripened cheese.</title>
        <authorList>
            <consortium name="US DOE Joint Genome Institute (JGI-PGF)"/>
            <person name="Walter F."/>
            <person name="Albersmeier A."/>
            <person name="Kalinowski J."/>
            <person name="Ruckert C."/>
        </authorList>
    </citation>
    <scope>NUCLEOTIDE SEQUENCE</scope>
    <source>
        <strain evidence="1">CGMCC 1.12827</strain>
    </source>
</reference>
<organism evidence="1 2">
    <name type="scientific">Gordonia jinhuaensis</name>
    <dbReference type="NCBI Taxonomy" id="1517702"/>
    <lineage>
        <taxon>Bacteria</taxon>
        <taxon>Bacillati</taxon>
        <taxon>Actinomycetota</taxon>
        <taxon>Actinomycetes</taxon>
        <taxon>Mycobacteriales</taxon>
        <taxon>Gordoniaceae</taxon>
        <taxon>Gordonia</taxon>
    </lineage>
</organism>
<keyword evidence="2" id="KW-1185">Reference proteome</keyword>
<dbReference type="AlphaFoldDB" id="A0A916T0I8"/>
<evidence type="ECO:0000313" key="1">
    <source>
        <dbReference type="EMBL" id="GGB22335.1"/>
    </source>
</evidence>
<dbReference type="EMBL" id="BMGC01000004">
    <property type="protein sequence ID" value="GGB22335.1"/>
    <property type="molecule type" value="Genomic_DNA"/>
</dbReference>
<proteinExistence type="predicted"/>
<accession>A0A916T0I8</accession>
<comment type="caution">
    <text evidence="1">The sequence shown here is derived from an EMBL/GenBank/DDBJ whole genome shotgun (WGS) entry which is preliminary data.</text>
</comment>
<reference evidence="1" key="2">
    <citation type="submission" date="2020-09" db="EMBL/GenBank/DDBJ databases">
        <authorList>
            <person name="Sun Q."/>
            <person name="Zhou Y."/>
        </authorList>
    </citation>
    <scope>NUCLEOTIDE SEQUENCE</scope>
    <source>
        <strain evidence="1">CGMCC 1.12827</strain>
    </source>
</reference>
<sequence length="117" mass="13119">MAGSPVMATRFPPDEYDWPTPIPANACLWCASGDHDTDDCPRNRGSIMSLDTNHVTVHYETFTRDNNRQCTFTPATVEGDEFYLEGRWVIVLAEGTVTRIPESRVIRIDLTRTAVSA</sequence>
<protein>
    <submittedName>
        <fullName evidence="1">Uncharacterized protein</fullName>
    </submittedName>
</protein>
<name>A0A916T0I8_9ACTN</name>
<gene>
    <name evidence="1" type="ORF">GCM10011489_08130</name>
</gene>
<evidence type="ECO:0000313" key="2">
    <source>
        <dbReference type="Proteomes" id="UP000621454"/>
    </source>
</evidence>
<dbReference type="Proteomes" id="UP000621454">
    <property type="component" value="Unassembled WGS sequence"/>
</dbReference>